<dbReference type="GO" id="GO:0005935">
    <property type="term" value="C:cellular bud neck"/>
    <property type="evidence" value="ECO:0007669"/>
    <property type="project" value="TreeGrafter"/>
</dbReference>
<dbReference type="Proteomes" id="UP000243052">
    <property type="component" value="Chromosome vi"/>
</dbReference>
<reference evidence="3 4" key="1">
    <citation type="submission" date="2016-01" db="EMBL/GenBank/DDBJ databases">
        <title>Genome sequence of the yeast Holleya sinecauda.</title>
        <authorList>
            <person name="Dietrich F.S."/>
        </authorList>
    </citation>
    <scope>NUCLEOTIDE SEQUENCE [LARGE SCALE GENOMIC DNA]</scope>
    <source>
        <strain evidence="3 4">ATCC 58844</strain>
    </source>
</reference>
<feature type="region of interest" description="Disordered" evidence="1">
    <location>
        <begin position="188"/>
        <end position="228"/>
    </location>
</feature>
<dbReference type="GeneID" id="28724827"/>
<gene>
    <name evidence="3" type="ORF">AW171_hschr63492</name>
</gene>
<accession>A0A0X8HU68</accession>
<feature type="compositionally biased region" description="Low complexity" evidence="1">
    <location>
        <begin position="197"/>
        <end position="209"/>
    </location>
</feature>
<evidence type="ECO:0000256" key="2">
    <source>
        <dbReference type="SAM" id="Phobius"/>
    </source>
</evidence>
<sequence>MHLNVCPRQLMRRSFFSEAGSTMRSFRHWDTCMNNKVCKIFAITGIVLGSLITIWITGCVLRCFKHGVSGIIEFACWPCTACRRRGKYREAKAQTISPMIFTPGAPNMVYTPMVHPEPAHYLTKDQYYSERTQDGSDDEKYYDMAAQKQNMSYKDNYPRRVHTPIVYDEDVDHREELIWSTQRASQTGIPSPYAPYGGAAWGQHQQHQAPYPSDSATSGRNDLHLHHH</sequence>
<dbReference type="RefSeq" id="XP_017988533.1">
    <property type="nucleotide sequence ID" value="XM_018133341.1"/>
</dbReference>
<dbReference type="GO" id="GO:0005886">
    <property type="term" value="C:plasma membrane"/>
    <property type="evidence" value="ECO:0007669"/>
    <property type="project" value="TreeGrafter"/>
</dbReference>
<proteinExistence type="predicted"/>
<evidence type="ECO:0000313" key="4">
    <source>
        <dbReference type="Proteomes" id="UP000243052"/>
    </source>
</evidence>
<evidence type="ECO:0000313" key="3">
    <source>
        <dbReference type="EMBL" id="AMD21537.1"/>
    </source>
</evidence>
<protein>
    <submittedName>
        <fullName evidence="3">HFL319Cp</fullName>
    </submittedName>
</protein>
<keyword evidence="2" id="KW-1133">Transmembrane helix</keyword>
<keyword evidence="2" id="KW-0812">Transmembrane</keyword>
<dbReference type="AlphaFoldDB" id="A0A0X8HU68"/>
<dbReference type="PANTHER" id="PTHR40018">
    <property type="entry name" value="[PSI+] INDUCTION PROTEIN 2"/>
    <property type="match status" value="1"/>
</dbReference>
<dbReference type="PANTHER" id="PTHR40018:SF1">
    <property type="entry name" value="[PSI+] INDUCTION PROTEIN 2"/>
    <property type="match status" value="1"/>
</dbReference>
<evidence type="ECO:0000256" key="1">
    <source>
        <dbReference type="SAM" id="MobiDB-lite"/>
    </source>
</evidence>
<feature type="transmembrane region" description="Helical" evidence="2">
    <location>
        <begin position="37"/>
        <end position="56"/>
    </location>
</feature>
<keyword evidence="4" id="KW-1185">Reference proteome</keyword>
<name>A0A0X8HU68_9SACH</name>
<dbReference type="OrthoDB" id="3980401at2759"/>
<organism evidence="3 4">
    <name type="scientific">Eremothecium sinecaudum</name>
    <dbReference type="NCBI Taxonomy" id="45286"/>
    <lineage>
        <taxon>Eukaryota</taxon>
        <taxon>Fungi</taxon>
        <taxon>Dikarya</taxon>
        <taxon>Ascomycota</taxon>
        <taxon>Saccharomycotina</taxon>
        <taxon>Saccharomycetes</taxon>
        <taxon>Saccharomycetales</taxon>
        <taxon>Saccharomycetaceae</taxon>
        <taxon>Eremothecium</taxon>
    </lineage>
</organism>
<dbReference type="EMBL" id="CP014246">
    <property type="protein sequence ID" value="AMD21537.1"/>
    <property type="molecule type" value="Genomic_DNA"/>
</dbReference>
<dbReference type="InterPro" id="IPR037504">
    <property type="entry name" value="PSI_induc_2"/>
</dbReference>
<keyword evidence="2" id="KW-0472">Membrane</keyword>